<evidence type="ECO:0000256" key="1">
    <source>
        <dbReference type="SAM" id="Coils"/>
    </source>
</evidence>
<dbReference type="AlphaFoldDB" id="A0A941CPF9"/>
<gene>
    <name evidence="2" type="ORF">KCG48_05635</name>
</gene>
<dbReference type="Proteomes" id="UP000675379">
    <property type="component" value="Unassembled WGS sequence"/>
</dbReference>
<comment type="caution">
    <text evidence="2">The sequence shown here is derived from an EMBL/GenBank/DDBJ whole genome shotgun (WGS) entry which is preliminary data.</text>
</comment>
<evidence type="ECO:0000313" key="3">
    <source>
        <dbReference type="Proteomes" id="UP000675379"/>
    </source>
</evidence>
<feature type="coiled-coil region" evidence="1">
    <location>
        <begin position="2"/>
        <end position="66"/>
    </location>
</feature>
<keyword evidence="1" id="KW-0175">Coiled coil</keyword>
<protein>
    <submittedName>
        <fullName evidence="2">ATPase</fullName>
    </submittedName>
</protein>
<organism evidence="2 3">
    <name type="scientific">Proteiniclasticum sediminis</name>
    <dbReference type="NCBI Taxonomy" id="2804028"/>
    <lineage>
        <taxon>Bacteria</taxon>
        <taxon>Bacillati</taxon>
        <taxon>Bacillota</taxon>
        <taxon>Clostridia</taxon>
        <taxon>Eubacteriales</taxon>
        <taxon>Clostridiaceae</taxon>
        <taxon>Proteiniclasticum</taxon>
    </lineage>
</organism>
<evidence type="ECO:0000313" key="2">
    <source>
        <dbReference type="EMBL" id="MBR0575822.1"/>
    </source>
</evidence>
<dbReference type="EMBL" id="JAGSCS010000005">
    <property type="protein sequence ID" value="MBR0575822.1"/>
    <property type="molecule type" value="Genomic_DNA"/>
</dbReference>
<name>A0A941CPF9_9CLOT</name>
<sequence length="108" mass="11895">MAKDALDAVREAEDEARTLMAEAAQHAREEKREAETLAEAKAKEIMSQAQKEADLLKEKAKTLGDELAKPILEKGATQAQKLEALGREDLKDAVNIIVERIVKSNGNR</sequence>
<keyword evidence="3" id="KW-1185">Reference proteome</keyword>
<accession>A0A941CPF9</accession>
<dbReference type="RefSeq" id="WP_211800461.1">
    <property type="nucleotide sequence ID" value="NZ_JAGSCS010000005.1"/>
</dbReference>
<reference evidence="2" key="1">
    <citation type="submission" date="2021-04" db="EMBL/GenBank/DDBJ databases">
        <title>Proteiniclasticum sedimins sp. nov., an obligate anaerobic bacterium isolated from anaerobic sludge.</title>
        <authorList>
            <person name="Liu J."/>
        </authorList>
    </citation>
    <scope>NUCLEOTIDE SEQUENCE</scope>
    <source>
        <strain evidence="2">BAD-10</strain>
    </source>
</reference>
<proteinExistence type="predicted"/>